<name>A0A1W2AK98_9SPHI</name>
<keyword evidence="4" id="KW-1185">Reference proteome</keyword>
<evidence type="ECO:0000313" key="4">
    <source>
        <dbReference type="Proteomes" id="UP000192678"/>
    </source>
</evidence>
<dbReference type="Pfam" id="PF13905">
    <property type="entry name" value="Thioredoxin_8"/>
    <property type="match status" value="1"/>
</dbReference>
<organism evidence="3 4">
    <name type="scientific">Pedobacter nyackensis</name>
    <dbReference type="NCBI Taxonomy" id="475255"/>
    <lineage>
        <taxon>Bacteria</taxon>
        <taxon>Pseudomonadati</taxon>
        <taxon>Bacteroidota</taxon>
        <taxon>Sphingobacteriia</taxon>
        <taxon>Sphingobacteriales</taxon>
        <taxon>Sphingobacteriaceae</taxon>
        <taxon>Pedobacter</taxon>
    </lineage>
</organism>
<dbReference type="InterPro" id="IPR012336">
    <property type="entry name" value="Thioredoxin-like_fold"/>
</dbReference>
<evidence type="ECO:0000259" key="2">
    <source>
        <dbReference type="PROSITE" id="PS51352"/>
    </source>
</evidence>
<feature type="chain" id="PRO_5012190435" evidence="1">
    <location>
        <begin position="22"/>
        <end position="443"/>
    </location>
</feature>
<dbReference type="OrthoDB" id="1095575at2"/>
<dbReference type="InterPro" id="IPR036249">
    <property type="entry name" value="Thioredoxin-like_sf"/>
</dbReference>
<dbReference type="InterPro" id="IPR050553">
    <property type="entry name" value="Thioredoxin_ResA/DsbE_sf"/>
</dbReference>
<dbReference type="CDD" id="cd02966">
    <property type="entry name" value="TlpA_like_family"/>
    <property type="match status" value="1"/>
</dbReference>
<reference evidence="3 4" key="1">
    <citation type="submission" date="2017-04" db="EMBL/GenBank/DDBJ databases">
        <authorList>
            <person name="Afonso C.L."/>
            <person name="Miller P.J."/>
            <person name="Scott M.A."/>
            <person name="Spackman E."/>
            <person name="Goraichik I."/>
            <person name="Dimitrov K.M."/>
            <person name="Suarez D.L."/>
            <person name="Swayne D.E."/>
        </authorList>
    </citation>
    <scope>NUCLEOTIDE SEQUENCE [LARGE SCALE GENOMIC DNA]</scope>
    <source>
        <strain evidence="3 4">DSM 19625</strain>
    </source>
</reference>
<keyword evidence="3" id="KW-0413">Isomerase</keyword>
<protein>
    <submittedName>
        <fullName evidence="3">Thiol-disulfide isomerase or thioredoxin</fullName>
    </submittedName>
</protein>
<feature type="signal peptide" evidence="1">
    <location>
        <begin position="1"/>
        <end position="21"/>
    </location>
</feature>
<dbReference type="STRING" id="475255.SAMN04488101_101697"/>
<sequence length="443" mass="51257">MKKLLATVVLLNLGISLSLFGQQTPNIQILLSYNFTEKSNFSPVLYKKIEEARDEFILPTGFKEGLIKQVDIQQEQGFFEMYLQKKERIGKDNLVKGLKYFNVDSLDLSRTPTHHLLFVLIGLNREGIVEARFDSNFNCDFSDDRAYIFNAKKENLIEQAHIQDFEKVVLQYVSKGKIYNKPFYIKPITHFKSYSYSNPIEQKYFLMIEQLGSLSGILKTETSTTKLKVQLSSIFEYSDQKTQLFIDDRSLDRTNKNSYYNILDTIKIAGSVLVFSGISTSFDTLYFRHIEQRAKQYSTYGVNTGTIVKNFAKTDLYGKSFNLEALKGKYVLLDFWGSWCNPCIAAIPEIKKIHQKYKHKLEVVNIAFDRDEALVKDLVKKHEMSWTHLFDLDNRENKHSLIKLFKVTTFPTQILIDPAGKILFRGVGDNVNKIINLIELNNK</sequence>
<evidence type="ECO:0000313" key="3">
    <source>
        <dbReference type="EMBL" id="SMC61117.1"/>
    </source>
</evidence>
<dbReference type="GO" id="GO:0016853">
    <property type="term" value="F:isomerase activity"/>
    <property type="evidence" value="ECO:0007669"/>
    <property type="project" value="UniProtKB-KW"/>
</dbReference>
<dbReference type="PROSITE" id="PS51352">
    <property type="entry name" value="THIOREDOXIN_2"/>
    <property type="match status" value="1"/>
</dbReference>
<dbReference type="InterPro" id="IPR013766">
    <property type="entry name" value="Thioredoxin_domain"/>
</dbReference>
<dbReference type="Gene3D" id="3.40.30.10">
    <property type="entry name" value="Glutaredoxin"/>
    <property type="match status" value="1"/>
</dbReference>
<dbReference type="PANTHER" id="PTHR42852:SF13">
    <property type="entry name" value="PROTEIN DIPZ"/>
    <property type="match status" value="1"/>
</dbReference>
<accession>A0A1W2AK98</accession>
<dbReference type="EMBL" id="FWYB01000001">
    <property type="protein sequence ID" value="SMC61117.1"/>
    <property type="molecule type" value="Genomic_DNA"/>
</dbReference>
<dbReference type="Proteomes" id="UP000192678">
    <property type="component" value="Unassembled WGS sequence"/>
</dbReference>
<dbReference type="PANTHER" id="PTHR42852">
    <property type="entry name" value="THIOL:DISULFIDE INTERCHANGE PROTEIN DSBE"/>
    <property type="match status" value="1"/>
</dbReference>
<dbReference type="RefSeq" id="WP_084287253.1">
    <property type="nucleotide sequence ID" value="NZ_FWYB01000001.1"/>
</dbReference>
<dbReference type="AlphaFoldDB" id="A0A1W2AK98"/>
<proteinExistence type="predicted"/>
<feature type="domain" description="Thioredoxin" evidence="2">
    <location>
        <begin position="302"/>
        <end position="443"/>
    </location>
</feature>
<keyword evidence="1" id="KW-0732">Signal</keyword>
<dbReference type="SUPFAM" id="SSF52833">
    <property type="entry name" value="Thioredoxin-like"/>
    <property type="match status" value="1"/>
</dbReference>
<gene>
    <name evidence="3" type="ORF">SAMN04488101_101697</name>
</gene>
<evidence type="ECO:0000256" key="1">
    <source>
        <dbReference type="SAM" id="SignalP"/>
    </source>
</evidence>